<accession>A0A3B0JU74</accession>
<evidence type="ECO:0000313" key="7">
    <source>
        <dbReference type="EMBL" id="SPP83952.1"/>
    </source>
</evidence>
<feature type="transmembrane region" description="Helical" evidence="6">
    <location>
        <begin position="220"/>
        <end position="241"/>
    </location>
</feature>
<keyword evidence="8" id="KW-1185">Reference proteome</keyword>
<feature type="transmembrane region" description="Helical" evidence="6">
    <location>
        <begin position="404"/>
        <end position="427"/>
    </location>
</feature>
<evidence type="ECO:0000256" key="3">
    <source>
        <dbReference type="ARBA" id="ARBA00022989"/>
    </source>
</evidence>
<evidence type="ECO:0000256" key="2">
    <source>
        <dbReference type="ARBA" id="ARBA00022692"/>
    </source>
</evidence>
<dbReference type="AlphaFoldDB" id="A0A3B0JU74"/>
<dbReference type="PANTHER" id="PTHR24064">
    <property type="entry name" value="SOLUTE CARRIER FAMILY 22 MEMBER"/>
    <property type="match status" value="1"/>
</dbReference>
<organism evidence="7 8">
    <name type="scientific">Drosophila guanche</name>
    <name type="common">Fruit fly</name>
    <dbReference type="NCBI Taxonomy" id="7266"/>
    <lineage>
        <taxon>Eukaryota</taxon>
        <taxon>Metazoa</taxon>
        <taxon>Ecdysozoa</taxon>
        <taxon>Arthropoda</taxon>
        <taxon>Hexapoda</taxon>
        <taxon>Insecta</taxon>
        <taxon>Pterygota</taxon>
        <taxon>Neoptera</taxon>
        <taxon>Endopterygota</taxon>
        <taxon>Diptera</taxon>
        <taxon>Brachycera</taxon>
        <taxon>Muscomorpha</taxon>
        <taxon>Ephydroidea</taxon>
        <taxon>Drosophilidae</taxon>
        <taxon>Drosophila</taxon>
        <taxon>Sophophora</taxon>
    </lineage>
</organism>
<name>A0A3B0JU74_DROGU</name>
<dbReference type="GO" id="GO:0016020">
    <property type="term" value="C:membrane"/>
    <property type="evidence" value="ECO:0007669"/>
    <property type="project" value="UniProtKB-SubCell"/>
</dbReference>
<protein>
    <submittedName>
        <fullName evidence="7">Blast:Solute carrier family 22 member 20</fullName>
    </submittedName>
</protein>
<sequence>MPELSPCSPTGWTPKVRRHSPTPQALGQYSHIFTCTDPEANEPATPTLTGDTSTDVIGHLLGDFGLWQLRSMLIVFLCKIPAAWFMASILFTAPDLYPEEEYSCDTSPFVGADNSSVSVDQCYVMVSHGDSGYAMHRCHQFHYSPMSFHSLVMEFDLACLSDIFVAWSQYWHLFGFFMGGVVATKLLPVLSPRQIYVTGIWSLLGCGLMTVLVNDFSLHCALRCLAAVACSFMVTSGEAIFSDITAGKHRRAALLLYDTFWALGLILLPGMASFAHSWRHIYLEISLPLLVIIFLLPWTPDSPRWMLQHTKDSQTAIDGTVELVLEAARINGHWFHVPKDLPHQLELLRERLLAQSSPVCWLDLWRGHSRTTIHMVAVHMALAAFLVVHVGLLLNIRAFGREHLLLNTMAMGLAEILGCFLAMYLTFHHNPRKWQWTGGFCIFGGCIGCLCWFFSGVDMPEAYEMSLWLFLSTLPKVAVSCGQSMILAGMGELVPPEHRTQFAFSAHTWARVWQLSASLLTMLREVSVAFSLTSFCMLVILGGLCTCCLVTPQREQALKKGQQRAGNGCHNLIL</sequence>
<dbReference type="OMA" id="DIFVAWS"/>
<feature type="transmembrane region" description="Helical" evidence="6">
    <location>
        <begin position="467"/>
        <end position="490"/>
    </location>
</feature>
<evidence type="ECO:0000256" key="6">
    <source>
        <dbReference type="SAM" id="Phobius"/>
    </source>
</evidence>
<keyword evidence="2 6" id="KW-0812">Transmembrane</keyword>
<comment type="subcellular location">
    <subcellularLocation>
        <location evidence="1">Membrane</location>
        <topology evidence="1">Multi-pass membrane protein</topology>
    </subcellularLocation>
</comment>
<feature type="region of interest" description="Disordered" evidence="5">
    <location>
        <begin position="1"/>
        <end position="23"/>
    </location>
</feature>
<dbReference type="OrthoDB" id="5141738at2759"/>
<feature type="transmembrane region" description="Helical" evidence="6">
    <location>
        <begin position="253"/>
        <end position="275"/>
    </location>
</feature>
<evidence type="ECO:0000256" key="4">
    <source>
        <dbReference type="ARBA" id="ARBA00023136"/>
    </source>
</evidence>
<feature type="transmembrane region" description="Helical" evidence="6">
    <location>
        <begin position="529"/>
        <end position="550"/>
    </location>
</feature>
<evidence type="ECO:0000256" key="5">
    <source>
        <dbReference type="SAM" id="MobiDB-lite"/>
    </source>
</evidence>
<dbReference type="Pfam" id="PF07690">
    <property type="entry name" value="MFS_1"/>
    <property type="match status" value="1"/>
</dbReference>
<dbReference type="GO" id="GO:0022857">
    <property type="term" value="F:transmembrane transporter activity"/>
    <property type="evidence" value="ECO:0007669"/>
    <property type="project" value="InterPro"/>
</dbReference>
<feature type="transmembrane region" description="Helical" evidence="6">
    <location>
        <begin position="376"/>
        <end position="398"/>
    </location>
</feature>
<evidence type="ECO:0000256" key="1">
    <source>
        <dbReference type="ARBA" id="ARBA00004141"/>
    </source>
</evidence>
<reference evidence="8" key="1">
    <citation type="submission" date="2018-01" db="EMBL/GenBank/DDBJ databases">
        <authorList>
            <person name="Alioto T."/>
            <person name="Alioto T."/>
        </authorList>
    </citation>
    <scope>NUCLEOTIDE SEQUENCE [LARGE SCALE GENOMIC DNA]</scope>
</reference>
<feature type="transmembrane region" description="Helical" evidence="6">
    <location>
        <begin position="281"/>
        <end position="299"/>
    </location>
</feature>
<dbReference type="InterPro" id="IPR011701">
    <property type="entry name" value="MFS"/>
</dbReference>
<dbReference type="Proteomes" id="UP000268350">
    <property type="component" value="Unassembled WGS sequence"/>
</dbReference>
<dbReference type="Gene3D" id="1.20.1250.20">
    <property type="entry name" value="MFS general substrate transporter like domains"/>
    <property type="match status" value="1"/>
</dbReference>
<feature type="transmembrane region" description="Helical" evidence="6">
    <location>
        <begin position="434"/>
        <end position="455"/>
    </location>
</feature>
<gene>
    <name evidence="7" type="ORF">DGUA_6G016442</name>
</gene>
<dbReference type="InterPro" id="IPR036259">
    <property type="entry name" value="MFS_trans_sf"/>
</dbReference>
<dbReference type="SUPFAM" id="SSF103473">
    <property type="entry name" value="MFS general substrate transporter"/>
    <property type="match status" value="1"/>
</dbReference>
<proteinExistence type="predicted"/>
<evidence type="ECO:0000313" key="8">
    <source>
        <dbReference type="Proteomes" id="UP000268350"/>
    </source>
</evidence>
<keyword evidence="3 6" id="KW-1133">Transmembrane helix</keyword>
<keyword evidence="4 6" id="KW-0472">Membrane</keyword>
<feature type="transmembrane region" description="Helical" evidence="6">
    <location>
        <begin position="195"/>
        <end position="214"/>
    </location>
</feature>
<dbReference type="EMBL" id="OUUW01000008">
    <property type="protein sequence ID" value="SPP83952.1"/>
    <property type="molecule type" value="Genomic_DNA"/>
</dbReference>